<organism evidence="1 2">
    <name type="scientific">Vibrio penaeicida</name>
    <dbReference type="NCBI Taxonomy" id="104609"/>
    <lineage>
        <taxon>Bacteria</taxon>
        <taxon>Pseudomonadati</taxon>
        <taxon>Pseudomonadota</taxon>
        <taxon>Gammaproteobacteria</taxon>
        <taxon>Vibrionales</taxon>
        <taxon>Vibrionaceae</taxon>
        <taxon>Vibrio</taxon>
    </lineage>
</organism>
<dbReference type="InterPro" id="IPR012106">
    <property type="entry name" value="Phage_Mu_Gp1"/>
</dbReference>
<proteinExistence type="predicted"/>
<dbReference type="EMBL" id="BSNX01000025">
    <property type="protein sequence ID" value="GLQ72983.1"/>
    <property type="molecule type" value="Genomic_DNA"/>
</dbReference>
<comment type="caution">
    <text evidence="1">The sequence shown here is derived from an EMBL/GenBank/DDBJ whole genome shotgun (WGS) entry which is preliminary data.</text>
</comment>
<gene>
    <name evidence="1" type="ORF">GCM10007932_23430</name>
</gene>
<evidence type="ECO:0000313" key="2">
    <source>
        <dbReference type="Proteomes" id="UP001156690"/>
    </source>
</evidence>
<dbReference type="RefSeq" id="WP_185829735.1">
    <property type="nucleotide sequence ID" value="NZ_AP025144.1"/>
</dbReference>
<sequence length="87" mass="9680">MKTQTLPSNPVAQAILTADLSLSEDGWCQLLPAGKFKAPDGRPTEPESGYWYLDAESAYAFIAATKAARHKVLVDYDHQSFYTEQTR</sequence>
<dbReference type="AlphaFoldDB" id="A0AAV5NRW0"/>
<accession>A0AAV5NRW0</accession>
<reference evidence="2" key="1">
    <citation type="journal article" date="2019" name="Int. J. Syst. Evol. Microbiol.">
        <title>The Global Catalogue of Microorganisms (GCM) 10K type strain sequencing project: providing services to taxonomists for standard genome sequencing and annotation.</title>
        <authorList>
            <consortium name="The Broad Institute Genomics Platform"/>
            <consortium name="The Broad Institute Genome Sequencing Center for Infectious Disease"/>
            <person name="Wu L."/>
            <person name="Ma J."/>
        </authorList>
    </citation>
    <scope>NUCLEOTIDE SEQUENCE [LARGE SCALE GENOMIC DNA]</scope>
    <source>
        <strain evidence="2">NBRC 15640</strain>
    </source>
</reference>
<evidence type="ECO:0000313" key="1">
    <source>
        <dbReference type="EMBL" id="GLQ72983.1"/>
    </source>
</evidence>
<protein>
    <submittedName>
        <fullName evidence="1">Uncharacterized protein</fullName>
    </submittedName>
</protein>
<name>A0AAV5NRW0_9VIBR</name>
<keyword evidence="2" id="KW-1185">Reference proteome</keyword>
<dbReference type="Pfam" id="PF10123">
    <property type="entry name" value="Mu-like_Pro"/>
    <property type="match status" value="1"/>
</dbReference>
<dbReference type="Proteomes" id="UP001156690">
    <property type="component" value="Unassembled WGS sequence"/>
</dbReference>